<organism evidence="1 2">
    <name type="scientific">Cryptolaemus montrouzieri</name>
    <dbReference type="NCBI Taxonomy" id="559131"/>
    <lineage>
        <taxon>Eukaryota</taxon>
        <taxon>Metazoa</taxon>
        <taxon>Ecdysozoa</taxon>
        <taxon>Arthropoda</taxon>
        <taxon>Hexapoda</taxon>
        <taxon>Insecta</taxon>
        <taxon>Pterygota</taxon>
        <taxon>Neoptera</taxon>
        <taxon>Endopterygota</taxon>
        <taxon>Coleoptera</taxon>
        <taxon>Polyphaga</taxon>
        <taxon>Cucujiformia</taxon>
        <taxon>Coccinelloidea</taxon>
        <taxon>Coccinellidae</taxon>
        <taxon>Scymninae</taxon>
        <taxon>Scymnini</taxon>
        <taxon>Cryptolaemus</taxon>
    </lineage>
</organism>
<comment type="caution">
    <text evidence="1">The sequence shown here is derived from an EMBL/GenBank/DDBJ whole genome shotgun (WGS) entry which is preliminary data.</text>
</comment>
<evidence type="ECO:0000313" key="2">
    <source>
        <dbReference type="Proteomes" id="UP001516400"/>
    </source>
</evidence>
<gene>
    <name evidence="1" type="ORF">HHI36_004758</name>
</gene>
<feature type="non-terminal residue" evidence="1">
    <location>
        <position position="77"/>
    </location>
</feature>
<sequence length="77" mass="9194">MEALNEIAKRQQEVGDNIQVLWINMKKDASSRNNAEYISRRPTTILELQKNADQNHTEALKDENKEHEYFKLDFFRQ</sequence>
<protein>
    <submittedName>
        <fullName evidence="1">Uncharacterized protein</fullName>
    </submittedName>
</protein>
<accession>A0ABD2NSA4</accession>
<keyword evidence="2" id="KW-1185">Reference proteome</keyword>
<reference evidence="1 2" key="1">
    <citation type="journal article" date="2021" name="BMC Biol.">
        <title>Horizontally acquired antibacterial genes associated with adaptive radiation of ladybird beetles.</title>
        <authorList>
            <person name="Li H.S."/>
            <person name="Tang X.F."/>
            <person name="Huang Y.H."/>
            <person name="Xu Z.Y."/>
            <person name="Chen M.L."/>
            <person name="Du X.Y."/>
            <person name="Qiu B.Y."/>
            <person name="Chen P.T."/>
            <person name="Zhang W."/>
            <person name="Slipinski A."/>
            <person name="Escalona H.E."/>
            <person name="Waterhouse R.M."/>
            <person name="Zwick A."/>
            <person name="Pang H."/>
        </authorList>
    </citation>
    <scope>NUCLEOTIDE SEQUENCE [LARGE SCALE GENOMIC DNA]</scope>
    <source>
        <strain evidence="1">SYSU2018</strain>
    </source>
</reference>
<dbReference type="Proteomes" id="UP001516400">
    <property type="component" value="Unassembled WGS sequence"/>
</dbReference>
<dbReference type="EMBL" id="JABFTP020000144">
    <property type="protein sequence ID" value="KAL3281550.1"/>
    <property type="molecule type" value="Genomic_DNA"/>
</dbReference>
<name>A0ABD2NSA4_9CUCU</name>
<evidence type="ECO:0000313" key="1">
    <source>
        <dbReference type="EMBL" id="KAL3281550.1"/>
    </source>
</evidence>
<dbReference type="AlphaFoldDB" id="A0ABD2NSA4"/>
<proteinExistence type="predicted"/>